<dbReference type="RefSeq" id="WP_093947999.1">
    <property type="nucleotide sequence ID" value="NZ_NMUL01000012.1"/>
</dbReference>
<dbReference type="PANTHER" id="PTHR36440">
    <property type="entry name" value="PUTATIVE (AFU_ORTHOLOGUE AFUA_8G07350)-RELATED"/>
    <property type="match status" value="1"/>
</dbReference>
<evidence type="ECO:0000313" key="3">
    <source>
        <dbReference type="EMBL" id="OXM67595.1"/>
    </source>
</evidence>
<dbReference type="Gene3D" id="2.60.120.10">
    <property type="entry name" value="Jelly Rolls"/>
    <property type="match status" value="1"/>
</dbReference>
<feature type="compositionally biased region" description="Polar residues" evidence="1">
    <location>
        <begin position="1"/>
        <end position="10"/>
    </location>
</feature>
<sequence>MSDSENSAALKNTEGRDVGSGISVIRESTDVVGSGPRLHRHPYTETFVIIRGRARFTVGDEQRDGGAGDVLVVPAGTPHKFAVLGPGVYEAVHIHESDHFITEWLE</sequence>
<dbReference type="Pfam" id="PF07883">
    <property type="entry name" value="Cupin_2"/>
    <property type="match status" value="1"/>
</dbReference>
<name>A0A229T8L1_9PSEU</name>
<gene>
    <name evidence="3" type="ORF">CF165_14335</name>
</gene>
<dbReference type="OrthoDB" id="3231985at2"/>
<feature type="region of interest" description="Disordered" evidence="1">
    <location>
        <begin position="1"/>
        <end position="22"/>
    </location>
</feature>
<dbReference type="InterPro" id="IPR011051">
    <property type="entry name" value="RmlC_Cupin_sf"/>
</dbReference>
<accession>A0A229T8L1</accession>
<proteinExistence type="predicted"/>
<evidence type="ECO:0000259" key="2">
    <source>
        <dbReference type="Pfam" id="PF07883"/>
    </source>
</evidence>
<dbReference type="InterPro" id="IPR013096">
    <property type="entry name" value="Cupin_2"/>
</dbReference>
<dbReference type="PANTHER" id="PTHR36440:SF1">
    <property type="entry name" value="PUTATIVE (AFU_ORTHOLOGUE AFUA_8G07350)-RELATED"/>
    <property type="match status" value="1"/>
</dbReference>
<dbReference type="Proteomes" id="UP000215199">
    <property type="component" value="Unassembled WGS sequence"/>
</dbReference>
<evidence type="ECO:0000256" key="1">
    <source>
        <dbReference type="SAM" id="MobiDB-lite"/>
    </source>
</evidence>
<dbReference type="EMBL" id="NMUL01000012">
    <property type="protein sequence ID" value="OXM67595.1"/>
    <property type="molecule type" value="Genomic_DNA"/>
</dbReference>
<feature type="domain" description="Cupin type-2" evidence="2">
    <location>
        <begin position="33"/>
        <end position="88"/>
    </location>
</feature>
<protein>
    <submittedName>
        <fullName evidence="3">Cupin</fullName>
    </submittedName>
</protein>
<comment type="caution">
    <text evidence="3">The sequence shown here is derived from an EMBL/GenBank/DDBJ whole genome shotgun (WGS) entry which is preliminary data.</text>
</comment>
<dbReference type="AlphaFoldDB" id="A0A229T8L1"/>
<dbReference type="InterPro" id="IPR014710">
    <property type="entry name" value="RmlC-like_jellyroll"/>
</dbReference>
<keyword evidence="4" id="KW-1185">Reference proteome</keyword>
<reference evidence="4" key="1">
    <citation type="submission" date="2017-07" db="EMBL/GenBank/DDBJ databases">
        <title>Comparative genome mining reveals phylogenetic distribution patterns of secondary metabolites in Amycolatopsis.</title>
        <authorList>
            <person name="Adamek M."/>
            <person name="Alanjary M."/>
            <person name="Sales-Ortells H."/>
            <person name="Goodfellow M."/>
            <person name="Bull A.T."/>
            <person name="Kalinowski J."/>
            <person name="Ziemert N."/>
        </authorList>
    </citation>
    <scope>NUCLEOTIDE SEQUENCE [LARGE SCALE GENOMIC DNA]</scope>
    <source>
        <strain evidence="4">H5</strain>
    </source>
</reference>
<dbReference type="SUPFAM" id="SSF51182">
    <property type="entry name" value="RmlC-like cupins"/>
    <property type="match status" value="1"/>
</dbReference>
<organism evidence="3 4">
    <name type="scientific">Amycolatopsis vastitatis</name>
    <dbReference type="NCBI Taxonomy" id="1905142"/>
    <lineage>
        <taxon>Bacteria</taxon>
        <taxon>Bacillati</taxon>
        <taxon>Actinomycetota</taxon>
        <taxon>Actinomycetes</taxon>
        <taxon>Pseudonocardiales</taxon>
        <taxon>Pseudonocardiaceae</taxon>
        <taxon>Amycolatopsis</taxon>
    </lineage>
</organism>
<dbReference type="InterPro" id="IPR053146">
    <property type="entry name" value="QDO-like"/>
</dbReference>
<evidence type="ECO:0000313" key="4">
    <source>
        <dbReference type="Proteomes" id="UP000215199"/>
    </source>
</evidence>